<name>A0A1F5Z776_9BACT</name>
<evidence type="ECO:0000256" key="6">
    <source>
        <dbReference type="ARBA" id="ARBA00022840"/>
    </source>
</evidence>
<keyword evidence="4" id="KW-0436">Ligase</keyword>
<keyword evidence="3" id="KW-0963">Cytoplasm</keyword>
<dbReference type="EMBL" id="MFJF01000004">
    <property type="protein sequence ID" value="OGG08298.1"/>
    <property type="molecule type" value="Genomic_DNA"/>
</dbReference>
<feature type="domain" description="Mur ligase C-terminal" evidence="7">
    <location>
        <begin position="331"/>
        <end position="441"/>
    </location>
</feature>
<dbReference type="InterPro" id="IPR036565">
    <property type="entry name" value="Mur-like_cat_sf"/>
</dbReference>
<dbReference type="GO" id="GO:0005524">
    <property type="term" value="F:ATP binding"/>
    <property type="evidence" value="ECO:0007669"/>
    <property type="project" value="UniProtKB-KW"/>
</dbReference>
<evidence type="ECO:0000313" key="9">
    <source>
        <dbReference type="EMBL" id="OGG08298.1"/>
    </source>
</evidence>
<dbReference type="InterPro" id="IPR036615">
    <property type="entry name" value="Mur_ligase_C_dom_sf"/>
</dbReference>
<reference evidence="9 10" key="1">
    <citation type="journal article" date="2016" name="Nat. Commun.">
        <title>Thousands of microbial genomes shed light on interconnected biogeochemical processes in an aquifer system.</title>
        <authorList>
            <person name="Anantharaman K."/>
            <person name="Brown C.T."/>
            <person name="Hug L.A."/>
            <person name="Sharon I."/>
            <person name="Castelle C.J."/>
            <person name="Probst A.J."/>
            <person name="Thomas B.C."/>
            <person name="Singh A."/>
            <person name="Wilkins M.J."/>
            <person name="Karaoz U."/>
            <person name="Brodie E.L."/>
            <person name="Williams K.H."/>
            <person name="Hubbard S.S."/>
            <person name="Banfield J.F."/>
        </authorList>
    </citation>
    <scope>NUCLEOTIDE SEQUENCE [LARGE SCALE GENOMIC DNA]</scope>
</reference>
<comment type="pathway">
    <text evidence="2">Cell wall biogenesis; peptidoglycan biosynthesis.</text>
</comment>
<evidence type="ECO:0000256" key="1">
    <source>
        <dbReference type="ARBA" id="ARBA00004496"/>
    </source>
</evidence>
<dbReference type="Proteomes" id="UP000177354">
    <property type="component" value="Unassembled WGS sequence"/>
</dbReference>
<dbReference type="SUPFAM" id="SSF53623">
    <property type="entry name" value="MurD-like peptide ligases, catalytic domain"/>
    <property type="match status" value="1"/>
</dbReference>
<dbReference type="InterPro" id="IPR005762">
    <property type="entry name" value="MurD"/>
</dbReference>
<dbReference type="SUPFAM" id="SSF53244">
    <property type="entry name" value="MurD-like peptide ligases, peptide-binding domain"/>
    <property type="match status" value="1"/>
</dbReference>
<dbReference type="PANTHER" id="PTHR43692:SF1">
    <property type="entry name" value="UDP-N-ACETYLMURAMOYLALANINE--D-GLUTAMATE LIGASE"/>
    <property type="match status" value="1"/>
</dbReference>
<dbReference type="InterPro" id="IPR004101">
    <property type="entry name" value="Mur_ligase_C"/>
</dbReference>
<dbReference type="GO" id="GO:0005737">
    <property type="term" value="C:cytoplasm"/>
    <property type="evidence" value="ECO:0007669"/>
    <property type="project" value="UniProtKB-SubCell"/>
</dbReference>
<dbReference type="Gene3D" id="3.90.190.20">
    <property type="entry name" value="Mur ligase, C-terminal domain"/>
    <property type="match status" value="1"/>
</dbReference>
<dbReference type="PANTHER" id="PTHR43692">
    <property type="entry name" value="UDP-N-ACETYLMURAMOYLALANINE--D-GLUTAMATE LIGASE"/>
    <property type="match status" value="1"/>
</dbReference>
<evidence type="ECO:0000256" key="4">
    <source>
        <dbReference type="ARBA" id="ARBA00022598"/>
    </source>
</evidence>
<sequence>MKTIKNFLNNLKHKNIHLVGVTGAEISSILNLLVSQGIKNITAHDFSERKYLEKNYKIWHKGLSVSERNRQFAVFKNNLEKILFFDAGSYLNNIEDADIIFVPQSWRLYPSNRKLFSNEVNKIPFYSLTRLYLDYSPARIVAVTGTVGKGSVASLLYNLLDNGRSKVWFAGNETWKIQLAENLISMTPEDLMILEISHRQLQDGFARSPSMVVFTNLYPNHLDELSWEKYAQIKLSLLKSLGKSSAAVINYDDPLLRKTATRLNTKVLLYSQKYKNMNIKDVQHIYNILLKTKSDHYIINILAASTAAIALGVFPSGIPDRVFNIPPLPARLERAGFISGINIIDDIKSTTPWSTLAAVEKIKNINSLILGGDTKKIDYTAFCKKLKEKDFRLIVLESPLSLILKKYFSEFEIRIVTDLENAFEEALKNSKKGDSILISPAAANFYSRFIKGKKSIRKIISSFD</sequence>
<protein>
    <submittedName>
        <fullName evidence="9">Uncharacterized protein</fullName>
    </submittedName>
</protein>
<proteinExistence type="predicted"/>
<evidence type="ECO:0000256" key="5">
    <source>
        <dbReference type="ARBA" id="ARBA00022741"/>
    </source>
</evidence>
<evidence type="ECO:0000313" key="10">
    <source>
        <dbReference type="Proteomes" id="UP000177354"/>
    </source>
</evidence>
<organism evidence="9 10">
    <name type="scientific">Candidatus Gottesmanbacteria bacterium RIFCSPHIGHO2_01_FULL_40_15</name>
    <dbReference type="NCBI Taxonomy" id="1798376"/>
    <lineage>
        <taxon>Bacteria</taxon>
        <taxon>Candidatus Gottesmaniibacteriota</taxon>
    </lineage>
</organism>
<keyword evidence="6" id="KW-0067">ATP-binding</keyword>
<dbReference type="GO" id="GO:0008360">
    <property type="term" value="P:regulation of cell shape"/>
    <property type="evidence" value="ECO:0007669"/>
    <property type="project" value="InterPro"/>
</dbReference>
<dbReference type="GO" id="GO:0051301">
    <property type="term" value="P:cell division"/>
    <property type="evidence" value="ECO:0007669"/>
    <property type="project" value="InterPro"/>
</dbReference>
<feature type="domain" description="Mur ligase central" evidence="8">
    <location>
        <begin position="143"/>
        <end position="297"/>
    </location>
</feature>
<dbReference type="InterPro" id="IPR013221">
    <property type="entry name" value="Mur_ligase_cen"/>
</dbReference>
<comment type="subcellular location">
    <subcellularLocation>
        <location evidence="1">Cytoplasm</location>
    </subcellularLocation>
</comment>
<evidence type="ECO:0000259" key="7">
    <source>
        <dbReference type="Pfam" id="PF02875"/>
    </source>
</evidence>
<comment type="caution">
    <text evidence="9">The sequence shown here is derived from an EMBL/GenBank/DDBJ whole genome shotgun (WGS) entry which is preliminary data.</text>
</comment>
<gene>
    <name evidence="9" type="ORF">A2777_06265</name>
</gene>
<dbReference type="AlphaFoldDB" id="A0A1F5Z776"/>
<dbReference type="Pfam" id="PF02875">
    <property type="entry name" value="Mur_ligase_C"/>
    <property type="match status" value="1"/>
</dbReference>
<dbReference type="GO" id="GO:0008764">
    <property type="term" value="F:UDP-N-acetylmuramoylalanine-D-glutamate ligase activity"/>
    <property type="evidence" value="ECO:0007669"/>
    <property type="project" value="UniProtKB-EC"/>
</dbReference>
<evidence type="ECO:0000256" key="3">
    <source>
        <dbReference type="ARBA" id="ARBA00022490"/>
    </source>
</evidence>
<dbReference type="Gene3D" id="3.40.1190.10">
    <property type="entry name" value="Mur-like, catalytic domain"/>
    <property type="match status" value="1"/>
</dbReference>
<dbReference type="Pfam" id="PF08245">
    <property type="entry name" value="Mur_ligase_M"/>
    <property type="match status" value="1"/>
</dbReference>
<accession>A0A1F5Z776</accession>
<evidence type="ECO:0000259" key="8">
    <source>
        <dbReference type="Pfam" id="PF08245"/>
    </source>
</evidence>
<keyword evidence="5" id="KW-0547">Nucleotide-binding</keyword>
<evidence type="ECO:0000256" key="2">
    <source>
        <dbReference type="ARBA" id="ARBA00004752"/>
    </source>
</evidence>